<dbReference type="EMBL" id="QNQT01000005">
    <property type="protein sequence ID" value="RDU36552.1"/>
    <property type="molecule type" value="Genomic_DNA"/>
</dbReference>
<accession>A0A3D8GQJ1</accession>
<sequence length="330" mass="35287">MKALVHAGKTGMEGLAYRDFEKPEPGAGEVRVKLKIAGLNHRELIILERHKETEPPLVMGSDGAGVIDAIGEGVAGVKAGDEVIINPGVGWKEKSDAPPPGFDIIGHPFQGTFGEYIVIPAENALPKPSFLTWEEAGVVAVAGLTAYRVLFTRAKIGEGMKILIPGIGGGVATLMLQMAKAAGATVYVTSRSEEKCKSALDLGADKAFNSDNDWAEELGGEKMDVVIESVGAATFNKSLSQLRPGGTIVTFGASAGDVVDFNLRSFFYGQYNLLGSTLGSGEELGEMLKFIERHGVRPVIDRMFALEEYKEAFDRIEKAEQLGKIGFIIE</sequence>
<dbReference type="InterPro" id="IPR036291">
    <property type="entry name" value="NAD(P)-bd_dom_sf"/>
</dbReference>
<evidence type="ECO:0000313" key="3">
    <source>
        <dbReference type="Proteomes" id="UP000257144"/>
    </source>
</evidence>
<dbReference type="InterPro" id="IPR013154">
    <property type="entry name" value="ADH-like_N"/>
</dbReference>
<proteinExistence type="predicted"/>
<dbReference type="Pfam" id="PF00107">
    <property type="entry name" value="ADH_zinc_N"/>
    <property type="match status" value="1"/>
</dbReference>
<dbReference type="InterPro" id="IPR013149">
    <property type="entry name" value="ADH-like_C"/>
</dbReference>
<dbReference type="AlphaFoldDB" id="A0A3D8GQJ1"/>
<dbReference type="SUPFAM" id="SSF51735">
    <property type="entry name" value="NAD(P)-binding Rossmann-fold domains"/>
    <property type="match status" value="1"/>
</dbReference>
<dbReference type="InterPro" id="IPR011032">
    <property type="entry name" value="GroES-like_sf"/>
</dbReference>
<protein>
    <submittedName>
        <fullName evidence="2">NAD(P)-dependent alcohol dehydrogenase</fullName>
    </submittedName>
</protein>
<dbReference type="Gene3D" id="3.40.50.720">
    <property type="entry name" value="NAD(P)-binding Rossmann-like Domain"/>
    <property type="match status" value="1"/>
</dbReference>
<feature type="domain" description="Enoyl reductase (ER)" evidence="1">
    <location>
        <begin position="11"/>
        <end position="327"/>
    </location>
</feature>
<dbReference type="Gene3D" id="3.90.180.10">
    <property type="entry name" value="Medium-chain alcohol dehydrogenases, catalytic domain"/>
    <property type="match status" value="1"/>
</dbReference>
<dbReference type="PANTHER" id="PTHR45033">
    <property type="match status" value="1"/>
</dbReference>
<dbReference type="InterPro" id="IPR020843">
    <property type="entry name" value="ER"/>
</dbReference>
<organism evidence="2 3">
    <name type="scientific">Neobacillus piezotolerans</name>
    <dbReference type="NCBI Taxonomy" id="2259171"/>
    <lineage>
        <taxon>Bacteria</taxon>
        <taxon>Bacillati</taxon>
        <taxon>Bacillota</taxon>
        <taxon>Bacilli</taxon>
        <taxon>Bacillales</taxon>
        <taxon>Bacillaceae</taxon>
        <taxon>Neobacillus</taxon>
    </lineage>
</organism>
<dbReference type="RefSeq" id="WP_115452545.1">
    <property type="nucleotide sequence ID" value="NZ_QNQT01000005.1"/>
</dbReference>
<comment type="caution">
    <text evidence="2">The sequence shown here is derived from an EMBL/GenBank/DDBJ whole genome shotgun (WGS) entry which is preliminary data.</text>
</comment>
<dbReference type="InterPro" id="IPR052711">
    <property type="entry name" value="Zinc_ADH-like"/>
</dbReference>
<name>A0A3D8GQJ1_9BACI</name>
<dbReference type="SUPFAM" id="SSF50129">
    <property type="entry name" value="GroES-like"/>
    <property type="match status" value="1"/>
</dbReference>
<dbReference type="Proteomes" id="UP000257144">
    <property type="component" value="Unassembled WGS sequence"/>
</dbReference>
<gene>
    <name evidence="2" type="ORF">DRW41_13585</name>
</gene>
<dbReference type="PANTHER" id="PTHR45033:SF3">
    <property type="entry name" value="DEHYDROGENASE, PUTATIVE (AFU_ORTHOLOGUE AFUA_2G13270)-RELATED"/>
    <property type="match status" value="1"/>
</dbReference>
<reference evidence="2 3" key="1">
    <citation type="submission" date="2018-07" db="EMBL/GenBank/DDBJ databases">
        <title>Bacillus sp. YLB-04 draft genome sequence.</title>
        <authorList>
            <person name="Yu L."/>
            <person name="Tang X."/>
        </authorList>
    </citation>
    <scope>NUCLEOTIDE SEQUENCE [LARGE SCALE GENOMIC DNA]</scope>
    <source>
        <strain evidence="2 3">YLB-04</strain>
    </source>
</reference>
<dbReference type="SMART" id="SM00829">
    <property type="entry name" value="PKS_ER"/>
    <property type="match status" value="1"/>
</dbReference>
<dbReference type="OrthoDB" id="9787435at2"/>
<keyword evidence="3" id="KW-1185">Reference proteome</keyword>
<dbReference type="GO" id="GO:0016491">
    <property type="term" value="F:oxidoreductase activity"/>
    <property type="evidence" value="ECO:0007669"/>
    <property type="project" value="InterPro"/>
</dbReference>
<evidence type="ECO:0000313" key="2">
    <source>
        <dbReference type="EMBL" id="RDU36552.1"/>
    </source>
</evidence>
<evidence type="ECO:0000259" key="1">
    <source>
        <dbReference type="SMART" id="SM00829"/>
    </source>
</evidence>
<dbReference type="Pfam" id="PF08240">
    <property type="entry name" value="ADH_N"/>
    <property type="match status" value="1"/>
</dbReference>